<dbReference type="Proteomes" id="UP000461276">
    <property type="component" value="Unassembled WGS sequence"/>
</dbReference>
<dbReference type="InterPro" id="IPR006190">
    <property type="entry name" value="SAF_AFP_Neu5Ac"/>
</dbReference>
<evidence type="ECO:0000313" key="3">
    <source>
        <dbReference type="Proteomes" id="UP000461276"/>
    </source>
</evidence>
<dbReference type="RefSeq" id="WP_154395485.1">
    <property type="nucleotide sequence ID" value="NZ_JADMZB010000035.1"/>
</dbReference>
<dbReference type="InterPro" id="IPR036732">
    <property type="entry name" value="AFP_Neu5c_C_sf"/>
</dbReference>
<dbReference type="Gene3D" id="3.20.20.70">
    <property type="entry name" value="Aldolase class I"/>
    <property type="match status" value="1"/>
</dbReference>
<organism evidence="2 3">
    <name type="scientific">Parabacteroides distasonis</name>
    <dbReference type="NCBI Taxonomy" id="823"/>
    <lineage>
        <taxon>Bacteria</taxon>
        <taxon>Pseudomonadati</taxon>
        <taxon>Bacteroidota</taxon>
        <taxon>Bacteroidia</taxon>
        <taxon>Bacteroidales</taxon>
        <taxon>Tannerellaceae</taxon>
        <taxon>Parabacteroides</taxon>
    </lineage>
</organism>
<dbReference type="EC" id="2.5.1.56" evidence="2"/>
<feature type="domain" description="AFP-like" evidence="1">
    <location>
        <begin position="284"/>
        <end position="336"/>
    </location>
</feature>
<dbReference type="SUPFAM" id="SSF51269">
    <property type="entry name" value="AFP III-like domain"/>
    <property type="match status" value="1"/>
</dbReference>
<dbReference type="GO" id="GO:0050462">
    <property type="term" value="F:N-acetylneuraminate synthase activity"/>
    <property type="evidence" value="ECO:0007669"/>
    <property type="project" value="UniProtKB-EC"/>
</dbReference>
<protein>
    <submittedName>
        <fullName evidence="2">N-acetylneuraminate synthase</fullName>
        <ecNumber evidence="2">2.5.1.56</ecNumber>
    </submittedName>
</protein>
<reference evidence="2 3" key="1">
    <citation type="journal article" date="2019" name="Nat. Med.">
        <title>A library of human gut bacterial isolates paired with longitudinal multiomics data enables mechanistic microbiome research.</title>
        <authorList>
            <person name="Poyet M."/>
            <person name="Groussin M."/>
            <person name="Gibbons S.M."/>
            <person name="Avila-Pacheco J."/>
            <person name="Jiang X."/>
            <person name="Kearney S.M."/>
            <person name="Perrotta A.R."/>
            <person name="Berdy B."/>
            <person name="Zhao S."/>
            <person name="Lieberman T.D."/>
            <person name="Swanson P.K."/>
            <person name="Smith M."/>
            <person name="Roesemann S."/>
            <person name="Alexander J.E."/>
            <person name="Rich S.A."/>
            <person name="Livny J."/>
            <person name="Vlamakis H."/>
            <person name="Clish C."/>
            <person name="Bullock K."/>
            <person name="Deik A."/>
            <person name="Scott J."/>
            <person name="Pierce K.A."/>
            <person name="Xavier R.J."/>
            <person name="Alm E.J."/>
        </authorList>
    </citation>
    <scope>NUCLEOTIDE SEQUENCE [LARGE SCALE GENOMIC DNA]</scope>
    <source>
        <strain evidence="2 3">BIOML-A9</strain>
    </source>
</reference>
<dbReference type="GO" id="GO:0047444">
    <property type="term" value="F:N-acylneuraminate-9-phosphate synthase activity"/>
    <property type="evidence" value="ECO:0007669"/>
    <property type="project" value="TreeGrafter"/>
</dbReference>
<evidence type="ECO:0000259" key="1">
    <source>
        <dbReference type="PROSITE" id="PS50844"/>
    </source>
</evidence>
<dbReference type="Gene3D" id="3.90.1210.10">
    <property type="entry name" value="Antifreeze-like/N-acetylneuraminic acid synthase C-terminal domain"/>
    <property type="match status" value="1"/>
</dbReference>
<dbReference type="CDD" id="cd11615">
    <property type="entry name" value="SAF_NeuB_like"/>
    <property type="match status" value="1"/>
</dbReference>
<dbReference type="Pfam" id="PF08666">
    <property type="entry name" value="SAF"/>
    <property type="match status" value="1"/>
</dbReference>
<sequence length="336" mass="37328">MDNHTIVIAEAGVNHNGSIDMAKQLIDAASEAGVDYVKFQTFKAGNLVTKSAAKAEYQKRNIDDNDNSQYAMLKKLELSSEWHFELIDYCTQRGVSFFSTAFDLDSADFLSSLHLGIWKIPSGEITNYPYLKKIASFCEPVILSTGMGNLEEIEAAIDVLIKFGMQREQITILHCNTEYPTPFEDVNLRAMLTIKEEFGVKVGYSDHTRGIEVPIAAVALGAKVIEKHFTLDRNLPGPDHQASLEPDELKAMVDSIRNIEKALGDGEKKVTSSEGKNIAIARKSIVAACPIRKGEIFSEKNLTVKRPGTGINPMRWEEIVGTIAIRDYNEDELIEL</sequence>
<gene>
    <name evidence="2" type="primary">neuB</name>
    <name evidence="2" type="ORF">GKD67_22215</name>
</gene>
<dbReference type="InterPro" id="IPR013132">
    <property type="entry name" value="PseI/NeuA/B-like_N"/>
</dbReference>
<dbReference type="GO" id="GO:0016051">
    <property type="term" value="P:carbohydrate biosynthetic process"/>
    <property type="evidence" value="ECO:0007669"/>
    <property type="project" value="InterPro"/>
</dbReference>
<dbReference type="InterPro" id="IPR051690">
    <property type="entry name" value="PseI-like"/>
</dbReference>
<dbReference type="SUPFAM" id="SSF51569">
    <property type="entry name" value="Aldolase"/>
    <property type="match status" value="1"/>
</dbReference>
<proteinExistence type="predicted"/>
<comment type="caution">
    <text evidence="2">The sequence shown here is derived from an EMBL/GenBank/DDBJ whole genome shotgun (WGS) entry which is preliminary data.</text>
</comment>
<dbReference type="InterPro" id="IPR013785">
    <property type="entry name" value="Aldolase_TIM"/>
</dbReference>
<dbReference type="InterPro" id="IPR013974">
    <property type="entry name" value="SAF"/>
</dbReference>
<keyword evidence="2" id="KW-0808">Transferase</keyword>
<name>A0A7K0H167_PARDI</name>
<dbReference type="PANTHER" id="PTHR42966">
    <property type="entry name" value="N-ACETYLNEURAMINATE SYNTHASE"/>
    <property type="match status" value="1"/>
</dbReference>
<dbReference type="Pfam" id="PF03102">
    <property type="entry name" value="NeuB"/>
    <property type="match status" value="1"/>
</dbReference>
<dbReference type="AlphaFoldDB" id="A0A7K0H167"/>
<dbReference type="PROSITE" id="PS50844">
    <property type="entry name" value="AFP_LIKE"/>
    <property type="match status" value="1"/>
</dbReference>
<evidence type="ECO:0000313" key="2">
    <source>
        <dbReference type="EMBL" id="MRY95898.1"/>
    </source>
</evidence>
<dbReference type="EMBL" id="WKMY01000030">
    <property type="protein sequence ID" value="MRY95898.1"/>
    <property type="molecule type" value="Genomic_DNA"/>
</dbReference>
<dbReference type="NCBIfam" id="TIGR03569">
    <property type="entry name" value="NeuB_NnaB"/>
    <property type="match status" value="1"/>
</dbReference>
<dbReference type="InterPro" id="IPR020007">
    <property type="entry name" value="NeuB/NeuA"/>
</dbReference>
<dbReference type="PANTHER" id="PTHR42966:SF1">
    <property type="entry name" value="SIALIC ACID SYNTHASE"/>
    <property type="match status" value="1"/>
</dbReference>
<dbReference type="InterPro" id="IPR057736">
    <property type="entry name" value="SAF_PseI/NeuA/NeuB"/>
</dbReference>
<accession>A0A7K0H167</accession>